<reference evidence="9 10" key="1">
    <citation type="submission" date="2024-02" db="EMBL/GenBank/DDBJ databases">
        <title>Rubritalea halochordaticola NBRC 107102.</title>
        <authorList>
            <person name="Ichikawa N."/>
            <person name="Katano-Makiyama Y."/>
            <person name="Hidaka K."/>
        </authorList>
    </citation>
    <scope>NUCLEOTIDE SEQUENCE [LARGE SCALE GENOMIC DNA]</scope>
    <source>
        <strain evidence="9 10">NBRC 107102</strain>
    </source>
</reference>
<organism evidence="9 10">
    <name type="scientific">Rubritalea halochordaticola</name>
    <dbReference type="NCBI Taxonomy" id="714537"/>
    <lineage>
        <taxon>Bacteria</taxon>
        <taxon>Pseudomonadati</taxon>
        <taxon>Verrucomicrobiota</taxon>
        <taxon>Verrucomicrobiia</taxon>
        <taxon>Verrucomicrobiales</taxon>
        <taxon>Rubritaleaceae</taxon>
        <taxon>Rubritalea</taxon>
    </lineage>
</organism>
<dbReference type="Proteomes" id="UP001424741">
    <property type="component" value="Unassembled WGS sequence"/>
</dbReference>
<dbReference type="Pfam" id="PF02629">
    <property type="entry name" value="CoA_binding"/>
    <property type="match status" value="1"/>
</dbReference>
<keyword evidence="2 7" id="KW-0678">Repressor</keyword>
<dbReference type="PANTHER" id="PTHR35786:SF1">
    <property type="entry name" value="REDOX-SENSING TRANSCRIPTIONAL REPRESSOR REX 1"/>
    <property type="match status" value="1"/>
</dbReference>
<proteinExistence type="inferred from homology"/>
<evidence type="ECO:0000259" key="8">
    <source>
        <dbReference type="SMART" id="SM00881"/>
    </source>
</evidence>
<keyword evidence="10" id="KW-1185">Reference proteome</keyword>
<feature type="binding site" evidence="7">
    <location>
        <begin position="91"/>
        <end position="96"/>
    </location>
    <ligand>
        <name>NAD(+)</name>
        <dbReference type="ChEBI" id="CHEBI:57540"/>
    </ligand>
</feature>
<dbReference type="InterPro" id="IPR003781">
    <property type="entry name" value="CoA-bd"/>
</dbReference>
<evidence type="ECO:0000256" key="4">
    <source>
        <dbReference type="ARBA" id="ARBA00023027"/>
    </source>
</evidence>
<dbReference type="EMBL" id="BAABRL010000010">
    <property type="protein sequence ID" value="GAA5496791.1"/>
    <property type="molecule type" value="Genomic_DNA"/>
</dbReference>
<feature type="domain" description="CoA-binding" evidence="8">
    <location>
        <begin position="80"/>
        <end position="181"/>
    </location>
</feature>
<dbReference type="NCBIfam" id="NF003996">
    <property type="entry name" value="PRK05472.2-5"/>
    <property type="match status" value="1"/>
</dbReference>
<comment type="function">
    <text evidence="7">Modulates transcription in response to changes in cellular NADH/NAD(+) redox state.</text>
</comment>
<dbReference type="InterPro" id="IPR058236">
    <property type="entry name" value="Rex_actinobacterial-type"/>
</dbReference>
<dbReference type="SMART" id="SM00881">
    <property type="entry name" value="CoA_binding"/>
    <property type="match status" value="1"/>
</dbReference>
<dbReference type="SUPFAM" id="SSF51735">
    <property type="entry name" value="NAD(P)-binding Rossmann-fold domains"/>
    <property type="match status" value="1"/>
</dbReference>
<name>A0ABP9V6T2_9BACT</name>
<dbReference type="NCBIfam" id="NF003994">
    <property type="entry name" value="PRK05472.2-3"/>
    <property type="match status" value="1"/>
</dbReference>
<evidence type="ECO:0000256" key="3">
    <source>
        <dbReference type="ARBA" id="ARBA00023015"/>
    </source>
</evidence>
<dbReference type="InterPro" id="IPR009718">
    <property type="entry name" value="Rex_DNA-bd_C_dom"/>
</dbReference>
<dbReference type="NCBIfam" id="NF003989">
    <property type="entry name" value="PRK05472.1-3"/>
    <property type="match status" value="1"/>
</dbReference>
<accession>A0ABP9V6T2</accession>
<dbReference type="InterPro" id="IPR036390">
    <property type="entry name" value="WH_DNA-bd_sf"/>
</dbReference>
<dbReference type="Gene3D" id="1.10.10.10">
    <property type="entry name" value="Winged helix-like DNA-binding domain superfamily/Winged helix DNA-binding domain"/>
    <property type="match status" value="1"/>
</dbReference>
<sequence length="209" mass="23135">MDNKVEIPRKAIYRLSIYSRCLKRLLENGIETVSSSALASAAGVKPAQLRKDLAYFGQFGTRGLGYPVEVLLNTIREVLGRAKLQPVVLVGAGNLGRALLRYDGFRKEGFEVLAAFDAKPDEIDESRIPVPVYSDERLEDFIKENKVRMAIVCVPAEHGQAVANKLVDAGVQAILNFSPIVLQVPEHVVVTRVDLAIELENLSFFIDRD</sequence>
<evidence type="ECO:0000256" key="1">
    <source>
        <dbReference type="ARBA" id="ARBA00022490"/>
    </source>
</evidence>
<feature type="DNA-binding region" description="H-T-H motif" evidence="7">
    <location>
        <begin position="17"/>
        <end position="56"/>
    </location>
</feature>
<keyword evidence="1 7" id="KW-0963">Cytoplasm</keyword>
<keyword evidence="5 7" id="KW-0238">DNA-binding</keyword>
<evidence type="ECO:0000256" key="5">
    <source>
        <dbReference type="ARBA" id="ARBA00023125"/>
    </source>
</evidence>
<dbReference type="NCBIfam" id="NF003995">
    <property type="entry name" value="PRK05472.2-4"/>
    <property type="match status" value="1"/>
</dbReference>
<evidence type="ECO:0000256" key="7">
    <source>
        <dbReference type="HAMAP-Rule" id="MF_01131"/>
    </source>
</evidence>
<comment type="subcellular location">
    <subcellularLocation>
        <location evidence="7">Cytoplasm</location>
    </subcellularLocation>
</comment>
<evidence type="ECO:0000313" key="9">
    <source>
        <dbReference type="EMBL" id="GAA5496791.1"/>
    </source>
</evidence>
<evidence type="ECO:0000256" key="2">
    <source>
        <dbReference type="ARBA" id="ARBA00022491"/>
    </source>
</evidence>
<evidence type="ECO:0000256" key="6">
    <source>
        <dbReference type="ARBA" id="ARBA00023163"/>
    </source>
</evidence>
<comment type="caution">
    <text evidence="9">The sequence shown here is derived from an EMBL/GenBank/DDBJ whole genome shotgun (WGS) entry which is preliminary data.</text>
</comment>
<keyword evidence="6 7" id="KW-0804">Transcription</keyword>
<dbReference type="NCBIfam" id="NF003992">
    <property type="entry name" value="PRK05472.2-1"/>
    <property type="match status" value="1"/>
</dbReference>
<comment type="similarity">
    <text evidence="7">Belongs to the transcriptional regulatory Rex family.</text>
</comment>
<dbReference type="InterPro" id="IPR036388">
    <property type="entry name" value="WH-like_DNA-bd_sf"/>
</dbReference>
<dbReference type="PANTHER" id="PTHR35786">
    <property type="entry name" value="REDOX-SENSING TRANSCRIPTIONAL REPRESSOR REX"/>
    <property type="match status" value="1"/>
</dbReference>
<dbReference type="SUPFAM" id="SSF46785">
    <property type="entry name" value="Winged helix' DNA-binding domain"/>
    <property type="match status" value="1"/>
</dbReference>
<gene>
    <name evidence="7 9" type="primary">rex</name>
    <name evidence="9" type="ORF">Rhal01_02976</name>
</gene>
<evidence type="ECO:0000313" key="10">
    <source>
        <dbReference type="Proteomes" id="UP001424741"/>
    </source>
</evidence>
<comment type="subunit">
    <text evidence="7">Homodimer.</text>
</comment>
<dbReference type="HAMAP" id="MF_01131">
    <property type="entry name" value="Rex"/>
    <property type="match status" value="1"/>
</dbReference>
<dbReference type="NCBIfam" id="NF003993">
    <property type="entry name" value="PRK05472.2-2"/>
    <property type="match status" value="1"/>
</dbReference>
<keyword evidence="3 7" id="KW-0805">Transcription regulation</keyword>
<dbReference type="InterPro" id="IPR036291">
    <property type="entry name" value="NAD(P)-bd_dom_sf"/>
</dbReference>
<dbReference type="InterPro" id="IPR022876">
    <property type="entry name" value="Tscrpt_rep_Rex"/>
</dbReference>
<dbReference type="Gene3D" id="3.40.50.720">
    <property type="entry name" value="NAD(P)-binding Rossmann-like Domain"/>
    <property type="match status" value="1"/>
</dbReference>
<dbReference type="Pfam" id="PF06971">
    <property type="entry name" value="Put_DNA-bind_N"/>
    <property type="match status" value="1"/>
</dbReference>
<keyword evidence="4 7" id="KW-0520">NAD</keyword>
<protein>
    <recommendedName>
        <fullName evidence="7">Redox-sensing transcriptional repressor Rex</fullName>
    </recommendedName>
</protein>